<dbReference type="AlphaFoldDB" id="A0A415JBL0"/>
<evidence type="ECO:0000313" key="1">
    <source>
        <dbReference type="EMBL" id="RHL18171.1"/>
    </source>
</evidence>
<gene>
    <name evidence="1" type="ORF">DW035_02300</name>
</gene>
<comment type="caution">
    <text evidence="1">The sequence shown here is derived from an EMBL/GenBank/DDBJ whole genome shotgun (WGS) entry which is preliminary data.</text>
</comment>
<organism evidence="1 2">
    <name type="scientific">Phocaeicola plebeius</name>
    <dbReference type="NCBI Taxonomy" id="310297"/>
    <lineage>
        <taxon>Bacteria</taxon>
        <taxon>Pseudomonadati</taxon>
        <taxon>Bacteroidota</taxon>
        <taxon>Bacteroidia</taxon>
        <taxon>Bacteroidales</taxon>
        <taxon>Bacteroidaceae</taxon>
        <taxon>Phocaeicola</taxon>
    </lineage>
</organism>
<proteinExistence type="predicted"/>
<name>A0A415JBL0_9BACT</name>
<sequence>MTKTIMKAVGAVAAGRNRKVHMRIASVTIYCDEGSKGSNPATPTKATDNQWLFLFSDTFRTNYI</sequence>
<accession>A0A415JBL0</accession>
<dbReference type="Proteomes" id="UP000284916">
    <property type="component" value="Unassembled WGS sequence"/>
</dbReference>
<reference evidence="1 2" key="1">
    <citation type="submission" date="2018-08" db="EMBL/GenBank/DDBJ databases">
        <title>A genome reference for cultivated species of the human gut microbiota.</title>
        <authorList>
            <person name="Zou Y."/>
            <person name="Xue W."/>
            <person name="Luo G."/>
        </authorList>
    </citation>
    <scope>NUCLEOTIDE SEQUENCE [LARGE SCALE GENOMIC DNA]</scope>
    <source>
        <strain evidence="1 2">AF39-11</strain>
    </source>
</reference>
<protein>
    <submittedName>
        <fullName evidence="1">Uncharacterized protein</fullName>
    </submittedName>
</protein>
<evidence type="ECO:0000313" key="2">
    <source>
        <dbReference type="Proteomes" id="UP000284916"/>
    </source>
</evidence>
<dbReference type="EMBL" id="QROI01000003">
    <property type="protein sequence ID" value="RHL18171.1"/>
    <property type="molecule type" value="Genomic_DNA"/>
</dbReference>